<keyword evidence="13" id="KW-0325">Glycoprotein</keyword>
<evidence type="ECO:0000256" key="5">
    <source>
        <dbReference type="ARBA" id="ARBA00022617"/>
    </source>
</evidence>
<dbReference type="GO" id="GO:0020037">
    <property type="term" value="F:heme binding"/>
    <property type="evidence" value="ECO:0007669"/>
    <property type="project" value="InterPro"/>
</dbReference>
<comment type="caution">
    <text evidence="16">The sequence shown here is derived from an EMBL/GenBank/DDBJ whole genome shotgun (WGS) entry which is preliminary data.</text>
</comment>
<evidence type="ECO:0000256" key="8">
    <source>
        <dbReference type="ARBA" id="ARBA00022989"/>
    </source>
</evidence>
<evidence type="ECO:0000256" key="14">
    <source>
        <dbReference type="PIRSR" id="PIRSR602401-1"/>
    </source>
</evidence>
<dbReference type="InterPro" id="IPR050364">
    <property type="entry name" value="Cytochrome_P450_fung"/>
</dbReference>
<proteinExistence type="inferred from homology"/>
<dbReference type="AlphaFoldDB" id="A0AAD6Z7Y7"/>
<evidence type="ECO:0000256" key="15">
    <source>
        <dbReference type="RuleBase" id="RU000461"/>
    </source>
</evidence>
<keyword evidence="5 14" id="KW-0349">Heme</keyword>
<keyword evidence="11 15" id="KW-0503">Monooxygenase</keyword>
<dbReference type="PANTHER" id="PTHR46300">
    <property type="entry name" value="P450, PUTATIVE (EUROFUNG)-RELATED-RELATED"/>
    <property type="match status" value="1"/>
</dbReference>
<keyword evidence="17" id="KW-1185">Reference proteome</keyword>
<protein>
    <submittedName>
        <fullName evidence="16">Cytochrome P450</fullName>
    </submittedName>
</protein>
<evidence type="ECO:0000256" key="7">
    <source>
        <dbReference type="ARBA" id="ARBA00022723"/>
    </source>
</evidence>
<evidence type="ECO:0000313" key="17">
    <source>
        <dbReference type="Proteomes" id="UP001218218"/>
    </source>
</evidence>
<dbReference type="Pfam" id="PF00067">
    <property type="entry name" value="p450"/>
    <property type="match status" value="1"/>
</dbReference>
<evidence type="ECO:0000256" key="1">
    <source>
        <dbReference type="ARBA" id="ARBA00001971"/>
    </source>
</evidence>
<dbReference type="InterPro" id="IPR001128">
    <property type="entry name" value="Cyt_P450"/>
</dbReference>
<comment type="cofactor">
    <cofactor evidence="1 14">
        <name>heme</name>
        <dbReference type="ChEBI" id="CHEBI:30413"/>
    </cofactor>
</comment>
<dbReference type="InterPro" id="IPR017972">
    <property type="entry name" value="Cyt_P450_CS"/>
</dbReference>
<keyword evidence="8" id="KW-1133">Transmembrane helix</keyword>
<evidence type="ECO:0000256" key="3">
    <source>
        <dbReference type="ARBA" id="ARBA00005179"/>
    </source>
</evidence>
<dbReference type="SUPFAM" id="SSF48264">
    <property type="entry name" value="Cytochrome P450"/>
    <property type="match status" value="1"/>
</dbReference>
<evidence type="ECO:0000256" key="12">
    <source>
        <dbReference type="ARBA" id="ARBA00023136"/>
    </source>
</evidence>
<dbReference type="Gene3D" id="1.10.630.10">
    <property type="entry name" value="Cytochrome P450"/>
    <property type="match status" value="1"/>
</dbReference>
<gene>
    <name evidence="16" type="ORF">DFH08DRAFT_897399</name>
</gene>
<sequence length="508" mass="57344">MDVLIASTALAVSLFLIYRGTRRSTSKSIPIPGPPPHPFVGHTFQVPTTKTWKYFEKLSHEYGPIVKVTLAGDDIVVLSDPADAEELLGRRSAIYSSRRPLVYAGKYRSGNMRMSQMPYGPNLRKQRAAFHQMLQPQALGGYEPIQHNESLHLLLDLIKTPENFYVHFQRFSASLIFTLTFGQQIDDDDKALDEIIGLLITFVQDINPSAHLVDTFPILDRLPDFLSPWRAEARHKHQLELNLYGRLSSGVKTQMEKDAGIECFTARLWDQQKKLGLTDKELFYVAGTAFIAGTDTSSISLLWFVVAMALYPEAMKKAQAEIDLIFDSDTLPRFSKMEDLPYCCALVREVLRWGPAAPLSIPHYLDVDDEYKGYTIRKGTTVIPSIWNMHHNEALFPNPYTFDPDRFLSEKSGTDNVVDSLAEGHYGFGFGRRKCPGQHMGTKSTWIAIVRVLWAFNIQPRKDASGNDMEINPENCTSGLTVRPEEFPVDFVPRSAGHLETIKSEGRI</sequence>
<organism evidence="16 17">
    <name type="scientific">Mycena albidolilacea</name>
    <dbReference type="NCBI Taxonomy" id="1033008"/>
    <lineage>
        <taxon>Eukaryota</taxon>
        <taxon>Fungi</taxon>
        <taxon>Dikarya</taxon>
        <taxon>Basidiomycota</taxon>
        <taxon>Agaricomycotina</taxon>
        <taxon>Agaricomycetes</taxon>
        <taxon>Agaricomycetidae</taxon>
        <taxon>Agaricales</taxon>
        <taxon>Marasmiineae</taxon>
        <taxon>Mycenaceae</taxon>
        <taxon>Mycena</taxon>
    </lineage>
</organism>
<dbReference type="CDD" id="cd11065">
    <property type="entry name" value="CYP64-like"/>
    <property type="match status" value="1"/>
</dbReference>
<keyword evidence="12" id="KW-0472">Membrane</keyword>
<dbReference type="PROSITE" id="PS00086">
    <property type="entry name" value="CYTOCHROME_P450"/>
    <property type="match status" value="1"/>
</dbReference>
<dbReference type="Proteomes" id="UP001218218">
    <property type="component" value="Unassembled WGS sequence"/>
</dbReference>
<dbReference type="GO" id="GO:0004497">
    <property type="term" value="F:monooxygenase activity"/>
    <property type="evidence" value="ECO:0007669"/>
    <property type="project" value="UniProtKB-KW"/>
</dbReference>
<dbReference type="InterPro" id="IPR036396">
    <property type="entry name" value="Cyt_P450_sf"/>
</dbReference>
<dbReference type="PANTHER" id="PTHR46300:SF2">
    <property type="entry name" value="CYTOCHROME P450 MONOOXYGENASE ALNH-RELATED"/>
    <property type="match status" value="1"/>
</dbReference>
<comment type="similarity">
    <text evidence="4 15">Belongs to the cytochrome P450 family.</text>
</comment>
<dbReference type="GO" id="GO:0005506">
    <property type="term" value="F:iron ion binding"/>
    <property type="evidence" value="ECO:0007669"/>
    <property type="project" value="InterPro"/>
</dbReference>
<dbReference type="PRINTS" id="PR00385">
    <property type="entry name" value="P450"/>
</dbReference>
<dbReference type="InterPro" id="IPR002401">
    <property type="entry name" value="Cyt_P450_E_grp-I"/>
</dbReference>
<evidence type="ECO:0000256" key="2">
    <source>
        <dbReference type="ARBA" id="ARBA00004167"/>
    </source>
</evidence>
<evidence type="ECO:0000256" key="13">
    <source>
        <dbReference type="ARBA" id="ARBA00023180"/>
    </source>
</evidence>
<evidence type="ECO:0000256" key="6">
    <source>
        <dbReference type="ARBA" id="ARBA00022692"/>
    </source>
</evidence>
<evidence type="ECO:0000256" key="11">
    <source>
        <dbReference type="ARBA" id="ARBA00023033"/>
    </source>
</evidence>
<evidence type="ECO:0000313" key="16">
    <source>
        <dbReference type="EMBL" id="KAJ7311679.1"/>
    </source>
</evidence>
<keyword evidence="10 14" id="KW-0408">Iron</keyword>
<keyword evidence="6" id="KW-0812">Transmembrane</keyword>
<keyword evidence="9 15" id="KW-0560">Oxidoreductase</keyword>
<dbReference type="EMBL" id="JARIHO010000074">
    <property type="protein sequence ID" value="KAJ7311679.1"/>
    <property type="molecule type" value="Genomic_DNA"/>
</dbReference>
<dbReference type="GO" id="GO:0016020">
    <property type="term" value="C:membrane"/>
    <property type="evidence" value="ECO:0007669"/>
    <property type="project" value="UniProtKB-SubCell"/>
</dbReference>
<name>A0AAD6Z7Y7_9AGAR</name>
<comment type="pathway">
    <text evidence="3">Secondary metabolite biosynthesis.</text>
</comment>
<accession>A0AAD6Z7Y7</accession>
<evidence type="ECO:0000256" key="9">
    <source>
        <dbReference type="ARBA" id="ARBA00023002"/>
    </source>
</evidence>
<reference evidence="16" key="1">
    <citation type="submission" date="2023-03" db="EMBL/GenBank/DDBJ databases">
        <title>Massive genome expansion in bonnet fungi (Mycena s.s.) driven by repeated elements and novel gene families across ecological guilds.</title>
        <authorList>
            <consortium name="Lawrence Berkeley National Laboratory"/>
            <person name="Harder C.B."/>
            <person name="Miyauchi S."/>
            <person name="Viragh M."/>
            <person name="Kuo A."/>
            <person name="Thoen E."/>
            <person name="Andreopoulos B."/>
            <person name="Lu D."/>
            <person name="Skrede I."/>
            <person name="Drula E."/>
            <person name="Henrissat B."/>
            <person name="Morin E."/>
            <person name="Kohler A."/>
            <person name="Barry K."/>
            <person name="LaButti K."/>
            <person name="Morin E."/>
            <person name="Salamov A."/>
            <person name="Lipzen A."/>
            <person name="Mereny Z."/>
            <person name="Hegedus B."/>
            <person name="Baldrian P."/>
            <person name="Stursova M."/>
            <person name="Weitz H."/>
            <person name="Taylor A."/>
            <person name="Grigoriev I.V."/>
            <person name="Nagy L.G."/>
            <person name="Martin F."/>
            <person name="Kauserud H."/>
        </authorList>
    </citation>
    <scope>NUCLEOTIDE SEQUENCE</scope>
    <source>
        <strain evidence="16">CBHHK002</strain>
    </source>
</reference>
<dbReference type="PRINTS" id="PR00463">
    <property type="entry name" value="EP450I"/>
</dbReference>
<evidence type="ECO:0000256" key="4">
    <source>
        <dbReference type="ARBA" id="ARBA00010617"/>
    </source>
</evidence>
<keyword evidence="7 14" id="KW-0479">Metal-binding</keyword>
<comment type="subcellular location">
    <subcellularLocation>
        <location evidence="2">Membrane</location>
        <topology evidence="2">Single-pass membrane protein</topology>
    </subcellularLocation>
</comment>
<feature type="binding site" description="axial binding residue" evidence="14">
    <location>
        <position position="435"/>
    </location>
    <ligand>
        <name>heme</name>
        <dbReference type="ChEBI" id="CHEBI:30413"/>
    </ligand>
    <ligandPart>
        <name>Fe</name>
        <dbReference type="ChEBI" id="CHEBI:18248"/>
    </ligandPart>
</feature>
<evidence type="ECO:0000256" key="10">
    <source>
        <dbReference type="ARBA" id="ARBA00023004"/>
    </source>
</evidence>
<dbReference type="GO" id="GO:0016705">
    <property type="term" value="F:oxidoreductase activity, acting on paired donors, with incorporation or reduction of molecular oxygen"/>
    <property type="evidence" value="ECO:0007669"/>
    <property type="project" value="InterPro"/>
</dbReference>